<dbReference type="Proteomes" id="UP000054399">
    <property type="component" value="Unassembled WGS sequence"/>
</dbReference>
<dbReference type="SUPFAM" id="SSF63393">
    <property type="entry name" value="RNA polymerase subunits"/>
    <property type="match status" value="1"/>
</dbReference>
<dbReference type="InterPro" id="IPR039747">
    <property type="entry name" value="RPABC4"/>
</dbReference>
<dbReference type="Pfam" id="PF03604">
    <property type="entry name" value="Zn_ribbon_RPAB4"/>
    <property type="match status" value="1"/>
</dbReference>
<evidence type="ECO:0000313" key="7">
    <source>
        <dbReference type="EMBL" id="KAL0255862.1"/>
    </source>
</evidence>
<dbReference type="PANTHER" id="PTHR12056:SF2">
    <property type="entry name" value="GEO11084P1"/>
    <property type="match status" value="1"/>
</dbReference>
<evidence type="ECO:0000256" key="1">
    <source>
        <dbReference type="ARBA" id="ARBA00004123"/>
    </source>
</evidence>
<dbReference type="EMBL" id="ATAM02000001">
    <property type="protein sequence ID" value="KAL0255862.1"/>
    <property type="molecule type" value="Genomic_DNA"/>
</dbReference>
<dbReference type="InterPro" id="IPR006591">
    <property type="entry name" value="RNAP_P/RPABC4"/>
</dbReference>
<evidence type="ECO:0000313" key="8">
    <source>
        <dbReference type="Proteomes" id="UP000054399"/>
    </source>
</evidence>
<sequence length="81" mass="9282">MSQPQSRYTQQNPNPMPDRNVKAPETISYICGDCGAQTAMQPSEFIRCKECGHRVMYKPRTTRIVGLIRYIYDTLNDKPGN</sequence>
<name>A0ABR3C5G3_9TREE</name>
<dbReference type="RefSeq" id="XP_066617139.1">
    <property type="nucleotide sequence ID" value="XM_066755238.1"/>
</dbReference>
<dbReference type="SMART" id="SM00659">
    <property type="entry name" value="RPOLCX"/>
    <property type="match status" value="1"/>
</dbReference>
<evidence type="ECO:0000256" key="3">
    <source>
        <dbReference type="ARBA" id="ARBA00022833"/>
    </source>
</evidence>
<dbReference type="PANTHER" id="PTHR12056">
    <property type="entry name" value="DNA-DIRECTED RNA POLYMERASES I, II, AND III"/>
    <property type="match status" value="1"/>
</dbReference>
<evidence type="ECO:0000256" key="4">
    <source>
        <dbReference type="ARBA" id="ARBA00023242"/>
    </source>
</evidence>
<comment type="caution">
    <text evidence="7">The sequence shown here is derived from an EMBL/GenBank/DDBJ whole genome shotgun (WGS) entry which is preliminary data.</text>
</comment>
<gene>
    <name evidence="7" type="ORF">I308_100672</name>
</gene>
<evidence type="ECO:0000256" key="2">
    <source>
        <dbReference type="ARBA" id="ARBA00022723"/>
    </source>
</evidence>
<comment type="subcellular location">
    <subcellularLocation>
        <location evidence="1">Nucleus</location>
    </subcellularLocation>
</comment>
<comment type="similarity">
    <text evidence="5">Belongs to the archaeal Rpo12/eukaryotic RPC10 RNA polymerase subunit family.</text>
</comment>
<reference evidence="7 8" key="2">
    <citation type="submission" date="2024-01" db="EMBL/GenBank/DDBJ databases">
        <title>Comparative genomics of Cryptococcus and Kwoniella reveals pathogenesis evolution and contrasting modes of karyotype evolution via chromosome fusion or intercentromeric recombination.</title>
        <authorList>
            <person name="Coelho M.A."/>
            <person name="David-Palma M."/>
            <person name="Shea T."/>
            <person name="Bowers K."/>
            <person name="Mcginley-Smith S."/>
            <person name="Mohammad A.W."/>
            <person name="Gnirke A."/>
            <person name="Yurkov A.M."/>
            <person name="Nowrousian M."/>
            <person name="Sun S."/>
            <person name="Cuomo C.A."/>
            <person name="Heitman J."/>
        </authorList>
    </citation>
    <scope>NUCLEOTIDE SEQUENCE [LARGE SCALE GENOMIC DNA]</scope>
    <source>
        <strain evidence="7 8">IND107</strain>
    </source>
</reference>
<feature type="compositionally biased region" description="Polar residues" evidence="6">
    <location>
        <begin position="1"/>
        <end position="13"/>
    </location>
</feature>
<accession>A0ABR3C5G3</accession>
<keyword evidence="3" id="KW-0862">Zinc</keyword>
<keyword evidence="8" id="KW-1185">Reference proteome</keyword>
<evidence type="ECO:0000256" key="5">
    <source>
        <dbReference type="ARBA" id="ARBA00025770"/>
    </source>
</evidence>
<keyword evidence="4" id="KW-0539">Nucleus</keyword>
<keyword evidence="2" id="KW-0479">Metal-binding</keyword>
<dbReference type="GeneID" id="91987530"/>
<proteinExistence type="inferred from homology"/>
<feature type="region of interest" description="Disordered" evidence="6">
    <location>
        <begin position="1"/>
        <end position="22"/>
    </location>
</feature>
<evidence type="ECO:0008006" key="9">
    <source>
        <dbReference type="Google" id="ProtNLM"/>
    </source>
</evidence>
<dbReference type="InterPro" id="IPR029040">
    <property type="entry name" value="RPABC4/Spt4"/>
</dbReference>
<dbReference type="Gene3D" id="2.20.28.30">
    <property type="entry name" value="RNA polymerase ii, chain L"/>
    <property type="match status" value="1"/>
</dbReference>
<protein>
    <recommendedName>
        <fullName evidence="9">DNA-directed RNA polymerase I, II, and III subunit RPABC4</fullName>
    </recommendedName>
</protein>
<organism evidence="7 8">
    <name type="scientific">Cryptococcus tetragattii IND107</name>
    <dbReference type="NCBI Taxonomy" id="1296105"/>
    <lineage>
        <taxon>Eukaryota</taxon>
        <taxon>Fungi</taxon>
        <taxon>Dikarya</taxon>
        <taxon>Basidiomycota</taxon>
        <taxon>Agaricomycotina</taxon>
        <taxon>Tremellomycetes</taxon>
        <taxon>Tremellales</taxon>
        <taxon>Cryptococcaceae</taxon>
        <taxon>Cryptococcus</taxon>
        <taxon>Cryptococcus gattii species complex</taxon>
    </lineage>
</organism>
<evidence type="ECO:0000256" key="6">
    <source>
        <dbReference type="SAM" id="MobiDB-lite"/>
    </source>
</evidence>
<reference evidence="8" key="1">
    <citation type="submission" date="2015-01" db="EMBL/GenBank/DDBJ databases">
        <title>The Genome Sequence of Cryptococcus gattii MMRL2647.</title>
        <authorList>
            <consortium name="The Broad Institute Genomics Platform"/>
            <person name="Cuomo C."/>
            <person name="Litvintseva A."/>
            <person name="Chen Y."/>
            <person name="Heitman J."/>
            <person name="Sun S."/>
            <person name="Springer D."/>
            <person name="Dromer F."/>
            <person name="Young S."/>
            <person name="Zeng Q."/>
            <person name="Gargeya S."/>
            <person name="Abouelleil A."/>
            <person name="Alvarado L."/>
            <person name="Chapman S.B."/>
            <person name="Gainer-Dewar J."/>
            <person name="Goldberg J."/>
            <person name="Griggs A."/>
            <person name="Gujja S."/>
            <person name="Hansen M."/>
            <person name="Howarth C."/>
            <person name="Imamovic A."/>
            <person name="Larimer J."/>
            <person name="Murphy C."/>
            <person name="Naylor J."/>
            <person name="Pearson M."/>
            <person name="Priest M."/>
            <person name="Roberts A."/>
            <person name="Saif S."/>
            <person name="Shea T."/>
            <person name="Sykes S."/>
            <person name="Wortman J."/>
            <person name="Nusbaum C."/>
            <person name="Birren B."/>
        </authorList>
    </citation>
    <scope>NUCLEOTIDE SEQUENCE [LARGE SCALE GENOMIC DNA]</scope>
    <source>
        <strain evidence="8">IND107</strain>
    </source>
</reference>